<reference evidence="7" key="1">
    <citation type="journal article" date="2008" name="Nature">
        <title>The amphioxus genome and the evolution of the chordate karyotype.</title>
        <authorList>
            <consortium name="US DOE Joint Genome Institute (JGI-PGF)"/>
            <person name="Putnam N.H."/>
            <person name="Butts T."/>
            <person name="Ferrier D.E.K."/>
            <person name="Furlong R.F."/>
            <person name="Hellsten U."/>
            <person name="Kawashima T."/>
            <person name="Robinson-Rechavi M."/>
            <person name="Shoguchi E."/>
            <person name="Terry A."/>
            <person name="Yu J.-K."/>
            <person name="Benito-Gutierrez E.L."/>
            <person name="Dubchak I."/>
            <person name="Garcia-Fernandez J."/>
            <person name="Gibson-Brown J.J."/>
            <person name="Grigoriev I.V."/>
            <person name="Horton A.C."/>
            <person name="de Jong P.J."/>
            <person name="Jurka J."/>
            <person name="Kapitonov V.V."/>
            <person name="Kohara Y."/>
            <person name="Kuroki Y."/>
            <person name="Lindquist E."/>
            <person name="Lucas S."/>
            <person name="Osoegawa K."/>
            <person name="Pennacchio L.A."/>
            <person name="Salamov A.A."/>
            <person name="Satou Y."/>
            <person name="Sauka-Spengler T."/>
            <person name="Schmutz J."/>
            <person name="Shin-I T."/>
            <person name="Toyoda A."/>
            <person name="Bronner-Fraser M."/>
            <person name="Fujiyama A."/>
            <person name="Holland L.Z."/>
            <person name="Holland P.W.H."/>
            <person name="Satoh N."/>
            <person name="Rokhsar D.S."/>
        </authorList>
    </citation>
    <scope>NUCLEOTIDE SEQUENCE [LARGE SCALE GENOMIC DNA]</scope>
    <source>
        <strain evidence="7">S238N-H82</strain>
        <tissue evidence="7">Testes</tissue>
    </source>
</reference>
<feature type="domain" description="Kringle" evidence="6">
    <location>
        <begin position="22"/>
        <end position="106"/>
    </location>
</feature>
<dbReference type="PANTHER" id="PTHR24261">
    <property type="entry name" value="PLASMINOGEN-RELATED"/>
    <property type="match status" value="1"/>
</dbReference>
<evidence type="ECO:0000256" key="2">
    <source>
        <dbReference type="ARBA" id="ARBA00023157"/>
    </source>
</evidence>
<dbReference type="InParanoid" id="C3YMH1"/>
<evidence type="ECO:0000256" key="1">
    <source>
        <dbReference type="ARBA" id="ARBA00022572"/>
    </source>
</evidence>
<organism>
    <name type="scientific">Branchiostoma floridae</name>
    <name type="common">Florida lancelet</name>
    <name type="synonym">Amphioxus</name>
    <dbReference type="NCBI Taxonomy" id="7739"/>
    <lineage>
        <taxon>Eukaryota</taxon>
        <taxon>Metazoa</taxon>
        <taxon>Chordata</taxon>
        <taxon>Cephalochordata</taxon>
        <taxon>Leptocardii</taxon>
        <taxon>Amphioxiformes</taxon>
        <taxon>Branchiostomatidae</taxon>
        <taxon>Branchiostoma</taxon>
    </lineage>
</organism>
<dbReference type="EMBL" id="GG666529">
    <property type="protein sequence ID" value="EEN58500.1"/>
    <property type="molecule type" value="Genomic_DNA"/>
</dbReference>
<dbReference type="SUPFAM" id="SSF57440">
    <property type="entry name" value="Kringle-like"/>
    <property type="match status" value="2"/>
</dbReference>
<feature type="chain" id="PRO_5002933856" description="Kringle domain-containing protein" evidence="5">
    <location>
        <begin position="21"/>
        <end position="269"/>
    </location>
</feature>
<comment type="caution">
    <text evidence="3">Lacks conserved residue(s) required for the propagation of feature annotation.</text>
</comment>
<feature type="region of interest" description="Disordered" evidence="4">
    <location>
        <begin position="241"/>
        <end position="269"/>
    </location>
</feature>
<dbReference type="Pfam" id="PF00051">
    <property type="entry name" value="Kringle"/>
    <property type="match status" value="2"/>
</dbReference>
<protein>
    <recommendedName>
        <fullName evidence="6">Kringle domain-containing protein</fullName>
    </recommendedName>
</protein>
<dbReference type="InterPro" id="IPR013806">
    <property type="entry name" value="Kringle-like"/>
</dbReference>
<dbReference type="InterPro" id="IPR050759">
    <property type="entry name" value="Serine_protease_kringle"/>
</dbReference>
<proteinExistence type="predicted"/>
<dbReference type="InterPro" id="IPR018056">
    <property type="entry name" value="Kringle_CS"/>
</dbReference>
<evidence type="ECO:0000256" key="4">
    <source>
        <dbReference type="SAM" id="MobiDB-lite"/>
    </source>
</evidence>
<dbReference type="InterPro" id="IPR038178">
    <property type="entry name" value="Kringle_sf"/>
</dbReference>
<dbReference type="eggNOG" id="ENOG502QVNP">
    <property type="taxonomic scope" value="Eukaryota"/>
</dbReference>
<dbReference type="CDD" id="cd00108">
    <property type="entry name" value="KR"/>
    <property type="match status" value="2"/>
</dbReference>
<evidence type="ECO:0000259" key="6">
    <source>
        <dbReference type="PROSITE" id="PS50070"/>
    </source>
</evidence>
<feature type="non-terminal residue" evidence="7">
    <location>
        <position position="269"/>
    </location>
</feature>
<evidence type="ECO:0000256" key="3">
    <source>
        <dbReference type="PROSITE-ProRule" id="PRU00121"/>
    </source>
</evidence>
<dbReference type="FunFam" id="2.40.20.10:FF:000010">
    <property type="entry name" value="Neurotrypsin"/>
    <property type="match status" value="1"/>
</dbReference>
<feature type="signal peptide" evidence="5">
    <location>
        <begin position="1"/>
        <end position="20"/>
    </location>
</feature>
<dbReference type="PROSITE" id="PS00021">
    <property type="entry name" value="KRINGLE_1"/>
    <property type="match status" value="2"/>
</dbReference>
<dbReference type="PROSITE" id="PS50070">
    <property type="entry name" value="KRINGLE_2"/>
    <property type="match status" value="2"/>
</dbReference>
<evidence type="ECO:0000256" key="5">
    <source>
        <dbReference type="SAM" id="SignalP"/>
    </source>
</evidence>
<sequence length="269" mass="29219">MARLVLGTVLMATLVTVTSSKDCLEGTGVSYRGSLTVTWSGASCLYWDSPDVEDCGFSSSAFPQADLDSNYCRNPDGDVFPWCFYEVPSGFDANCTNWHYCDVQPCGDCRTGSGMSYRGEISVTRSGRTCQAWSSQSPHPHQYPPELFSTAGLDENYCRNPDGNFEQPWCITMDPEVQAEYCSVPLCEATLLSEINTTRTRNENGTMTDYPPTNTSLQLTTDTIQQSHTSAAASIAIGSQTDAATSHTGTSAKPTINNSTFFMPTPSSL</sequence>
<keyword evidence="1 3" id="KW-0420">Kringle</keyword>
<gene>
    <name evidence="7" type="ORF">BRAFLDRAFT_93795</name>
</gene>
<accession>C3YMH1</accession>
<keyword evidence="2 3" id="KW-1015">Disulfide bond</keyword>
<name>C3YMH1_BRAFL</name>
<dbReference type="PRINTS" id="PR00018">
    <property type="entry name" value="KRINGLE"/>
</dbReference>
<keyword evidence="5" id="KW-0732">Signal</keyword>
<feature type="domain" description="Kringle" evidence="6">
    <location>
        <begin position="108"/>
        <end position="187"/>
    </location>
</feature>
<dbReference type="PANTHER" id="PTHR24261:SF7">
    <property type="entry name" value="KRINGLE DOMAIN-CONTAINING PROTEIN"/>
    <property type="match status" value="1"/>
</dbReference>
<dbReference type="SMART" id="SM00130">
    <property type="entry name" value="KR"/>
    <property type="match status" value="2"/>
</dbReference>
<feature type="disulfide bond" evidence="3">
    <location>
        <begin position="44"/>
        <end position="83"/>
    </location>
</feature>
<dbReference type="AlphaFoldDB" id="C3YMH1"/>
<dbReference type="Gene3D" id="2.40.20.10">
    <property type="entry name" value="Plasminogen Kringle 4"/>
    <property type="match status" value="2"/>
</dbReference>
<evidence type="ECO:0000313" key="7">
    <source>
        <dbReference type="EMBL" id="EEN58500.1"/>
    </source>
</evidence>
<dbReference type="InterPro" id="IPR000001">
    <property type="entry name" value="Kringle"/>
</dbReference>